<dbReference type="NCBIfam" id="TIGR00964">
    <property type="entry name" value="secE_bact"/>
    <property type="match status" value="1"/>
</dbReference>
<feature type="transmembrane region" description="Helical" evidence="9">
    <location>
        <begin position="32"/>
        <end position="51"/>
    </location>
</feature>
<evidence type="ECO:0000256" key="4">
    <source>
        <dbReference type="ARBA" id="ARBA00022692"/>
    </source>
</evidence>
<keyword evidence="9" id="KW-0997">Cell inner membrane</keyword>
<dbReference type="RefSeq" id="WP_013702580.1">
    <property type="nucleotide sequence ID" value="NC_015385.1"/>
</dbReference>
<evidence type="ECO:0000256" key="9">
    <source>
        <dbReference type="HAMAP-Rule" id="MF_00422"/>
    </source>
</evidence>
<reference evidence="11" key="2">
    <citation type="submission" date="2011-04" db="EMBL/GenBank/DDBJ databases">
        <title>The complete genome of chromosome of Treponema succinifaciens DSM 2489.</title>
        <authorList>
            <person name="Lucas S."/>
            <person name="Copeland A."/>
            <person name="Lapidus A."/>
            <person name="Bruce D."/>
            <person name="Goodwin L."/>
            <person name="Pitluck S."/>
            <person name="Peters L."/>
            <person name="Kyrpides N."/>
            <person name="Mavromatis K."/>
            <person name="Ivanova N."/>
            <person name="Ovchinnikova G."/>
            <person name="Teshima H."/>
            <person name="Detter J.C."/>
            <person name="Tapia R."/>
            <person name="Han C."/>
            <person name="Land M."/>
            <person name="Hauser L."/>
            <person name="Markowitz V."/>
            <person name="Cheng J.-F."/>
            <person name="Hugenholtz P."/>
            <person name="Woyke T."/>
            <person name="Wu D."/>
            <person name="Gronow S."/>
            <person name="Wellnitz S."/>
            <person name="Brambilla E."/>
            <person name="Klenk H.-P."/>
            <person name="Eisen J.A."/>
        </authorList>
    </citation>
    <scope>NUCLEOTIDE SEQUENCE [LARGE SCALE GENOMIC DNA]</scope>
    <source>
        <strain evidence="11">ATCC 33096 / DSM 2489 / 6091</strain>
    </source>
</reference>
<evidence type="ECO:0000313" key="11">
    <source>
        <dbReference type="Proteomes" id="UP000006852"/>
    </source>
</evidence>
<dbReference type="eggNOG" id="COG0690">
    <property type="taxonomic scope" value="Bacteria"/>
</dbReference>
<proteinExistence type="inferred from homology"/>
<comment type="subcellular location">
    <subcellularLocation>
        <location evidence="9">Cell inner membrane</location>
        <topology evidence="9">Single-pass membrane protein</topology>
    </subcellularLocation>
    <subcellularLocation>
        <location evidence="1">Membrane</location>
    </subcellularLocation>
</comment>
<keyword evidence="6 9" id="KW-1133">Transmembrane helix</keyword>
<comment type="subunit">
    <text evidence="9">Component of the Sec protein translocase complex. Heterotrimer consisting of SecY, SecE and SecG subunits. The heterotrimers can form oligomers, although 1 heterotrimer is thought to be able to translocate proteins. Interacts with the ribosome. Interacts with SecDF, and other proteins may be involved. Interacts with SecA.</text>
</comment>
<dbReference type="GO" id="GO:0009306">
    <property type="term" value="P:protein secretion"/>
    <property type="evidence" value="ECO:0007669"/>
    <property type="project" value="UniProtKB-UniRule"/>
</dbReference>
<dbReference type="Pfam" id="PF00584">
    <property type="entry name" value="SecE"/>
    <property type="match status" value="1"/>
</dbReference>
<dbReference type="HAMAP" id="MF_00422">
    <property type="entry name" value="SecE"/>
    <property type="match status" value="1"/>
</dbReference>
<sequence length="59" mass="6840">MKKIFQFFKECAGELRKVTWPTRSDVLSSTKVVFISTIIVALILGFLDWLFTEGLRLVF</sequence>
<evidence type="ECO:0000256" key="3">
    <source>
        <dbReference type="ARBA" id="ARBA00022475"/>
    </source>
</evidence>
<dbReference type="InterPro" id="IPR001901">
    <property type="entry name" value="Translocase_SecE/Sec61-g"/>
</dbReference>
<evidence type="ECO:0000256" key="1">
    <source>
        <dbReference type="ARBA" id="ARBA00004370"/>
    </source>
</evidence>
<dbReference type="STRING" id="869209.Tresu_2467"/>
<keyword evidence="8 9" id="KW-0472">Membrane</keyword>
<dbReference type="EMBL" id="CP002631">
    <property type="protein sequence ID" value="AEB15329.1"/>
    <property type="molecule type" value="Genomic_DNA"/>
</dbReference>
<dbReference type="InterPro" id="IPR038379">
    <property type="entry name" value="SecE_sf"/>
</dbReference>
<comment type="similarity">
    <text evidence="9">Belongs to the SecE/SEC61-gamma family.</text>
</comment>
<evidence type="ECO:0000256" key="2">
    <source>
        <dbReference type="ARBA" id="ARBA00022448"/>
    </source>
</evidence>
<dbReference type="PANTHER" id="PTHR33910">
    <property type="entry name" value="PROTEIN TRANSLOCASE SUBUNIT SECE"/>
    <property type="match status" value="1"/>
</dbReference>
<dbReference type="InterPro" id="IPR005807">
    <property type="entry name" value="SecE_bac"/>
</dbReference>
<name>F2NTZ7_TRES6</name>
<gene>
    <name evidence="9" type="primary">secE</name>
    <name evidence="10" type="ordered locus">Tresu_2467</name>
</gene>
<evidence type="ECO:0000256" key="6">
    <source>
        <dbReference type="ARBA" id="ARBA00022989"/>
    </source>
</evidence>
<evidence type="ECO:0000313" key="10">
    <source>
        <dbReference type="EMBL" id="AEB15329.1"/>
    </source>
</evidence>
<keyword evidence="5 9" id="KW-0653">Protein transport</keyword>
<dbReference type="AlphaFoldDB" id="F2NTZ7"/>
<dbReference type="GO" id="GO:0005886">
    <property type="term" value="C:plasma membrane"/>
    <property type="evidence" value="ECO:0007669"/>
    <property type="project" value="UniProtKB-SubCell"/>
</dbReference>
<dbReference type="KEGG" id="tsu:Tresu_2467"/>
<keyword evidence="2 9" id="KW-0813">Transport</keyword>
<dbReference type="HOGENOM" id="CLU_113663_8_0_12"/>
<evidence type="ECO:0000256" key="7">
    <source>
        <dbReference type="ARBA" id="ARBA00023010"/>
    </source>
</evidence>
<keyword evidence="3 9" id="KW-1003">Cell membrane</keyword>
<keyword evidence="7 9" id="KW-0811">Translocation</keyword>
<dbReference type="GO" id="GO:0006605">
    <property type="term" value="P:protein targeting"/>
    <property type="evidence" value="ECO:0007669"/>
    <property type="project" value="UniProtKB-UniRule"/>
</dbReference>
<keyword evidence="11" id="KW-1185">Reference proteome</keyword>
<dbReference type="Proteomes" id="UP000006852">
    <property type="component" value="Chromosome"/>
</dbReference>
<dbReference type="GO" id="GO:0043952">
    <property type="term" value="P:protein transport by the Sec complex"/>
    <property type="evidence" value="ECO:0007669"/>
    <property type="project" value="UniProtKB-UniRule"/>
</dbReference>
<dbReference type="PANTHER" id="PTHR33910:SF1">
    <property type="entry name" value="PROTEIN TRANSLOCASE SUBUNIT SECE"/>
    <property type="match status" value="1"/>
</dbReference>
<comment type="function">
    <text evidence="9">Essential subunit of the Sec protein translocation channel SecYEG. Clamps together the 2 halves of SecY. May contact the channel plug during translocation.</text>
</comment>
<accession>F2NTZ7</accession>
<dbReference type="GeneID" id="302999580"/>
<protein>
    <recommendedName>
        <fullName evidence="9">Protein translocase subunit SecE</fullName>
    </recommendedName>
</protein>
<dbReference type="Gene3D" id="1.20.5.1030">
    <property type="entry name" value="Preprotein translocase secy subunit"/>
    <property type="match status" value="1"/>
</dbReference>
<organism evidence="10 11">
    <name type="scientific">Treponema succinifaciens (strain ATCC 33096 / DSM 2489 / 6091)</name>
    <dbReference type="NCBI Taxonomy" id="869209"/>
    <lineage>
        <taxon>Bacteria</taxon>
        <taxon>Pseudomonadati</taxon>
        <taxon>Spirochaetota</taxon>
        <taxon>Spirochaetia</taxon>
        <taxon>Spirochaetales</taxon>
        <taxon>Treponemataceae</taxon>
        <taxon>Treponema</taxon>
    </lineage>
</organism>
<dbReference type="GO" id="GO:0065002">
    <property type="term" value="P:intracellular protein transmembrane transport"/>
    <property type="evidence" value="ECO:0007669"/>
    <property type="project" value="UniProtKB-UniRule"/>
</dbReference>
<dbReference type="GO" id="GO:0008320">
    <property type="term" value="F:protein transmembrane transporter activity"/>
    <property type="evidence" value="ECO:0007669"/>
    <property type="project" value="UniProtKB-UniRule"/>
</dbReference>
<reference evidence="10 11" key="1">
    <citation type="journal article" date="2011" name="Stand. Genomic Sci.">
        <title>Complete genome sequence of Treponema succinifaciens type strain (6091).</title>
        <authorList>
            <person name="Han C."/>
            <person name="Gronow S."/>
            <person name="Teshima H."/>
            <person name="Lapidus A."/>
            <person name="Nolan M."/>
            <person name="Lucas S."/>
            <person name="Hammon N."/>
            <person name="Deshpande S."/>
            <person name="Cheng J.F."/>
            <person name="Zeytun A."/>
            <person name="Tapia R."/>
            <person name="Goodwin L."/>
            <person name="Pitluck S."/>
            <person name="Liolios K."/>
            <person name="Pagani I."/>
            <person name="Ivanova N."/>
            <person name="Mavromatis K."/>
            <person name="Mikhailova N."/>
            <person name="Huntemann M."/>
            <person name="Pati A."/>
            <person name="Chen A."/>
            <person name="Palaniappan K."/>
            <person name="Land M."/>
            <person name="Hauser L."/>
            <person name="Brambilla E.M."/>
            <person name="Rohde M."/>
            <person name="Goker M."/>
            <person name="Woyke T."/>
            <person name="Bristow J."/>
            <person name="Eisen J.A."/>
            <person name="Markowitz V."/>
            <person name="Hugenholtz P."/>
            <person name="Kyrpides N.C."/>
            <person name="Klenk H.P."/>
            <person name="Detter J.C."/>
        </authorList>
    </citation>
    <scope>NUCLEOTIDE SEQUENCE [LARGE SCALE GENOMIC DNA]</scope>
    <source>
        <strain evidence="11">ATCC 33096 / DSM 2489 / 6091</strain>
    </source>
</reference>
<evidence type="ECO:0000256" key="5">
    <source>
        <dbReference type="ARBA" id="ARBA00022927"/>
    </source>
</evidence>
<evidence type="ECO:0000256" key="8">
    <source>
        <dbReference type="ARBA" id="ARBA00023136"/>
    </source>
</evidence>
<keyword evidence="4 9" id="KW-0812">Transmembrane</keyword>